<comment type="caution">
    <text evidence="3">The sequence shown here is derived from an EMBL/GenBank/DDBJ whole genome shotgun (WGS) entry which is preliminary data.</text>
</comment>
<dbReference type="PANTHER" id="PTHR33371:SF18">
    <property type="entry name" value="MCE-FAMILY PROTEIN MCE3C"/>
    <property type="match status" value="1"/>
</dbReference>
<reference evidence="3 4" key="1">
    <citation type="submission" date="2020-01" db="EMBL/GenBank/DDBJ databases">
        <title>Investigation of new actinobacteria for the biodesulphurisation of diesel fuel.</title>
        <authorList>
            <person name="Athi Narayanan S.M."/>
        </authorList>
    </citation>
    <scope>NUCLEOTIDE SEQUENCE [LARGE SCALE GENOMIC DNA]</scope>
    <source>
        <strain evidence="3 4">213E</strain>
    </source>
</reference>
<proteinExistence type="predicted"/>
<dbReference type="Proteomes" id="UP000466307">
    <property type="component" value="Unassembled WGS sequence"/>
</dbReference>
<dbReference type="PANTHER" id="PTHR33371">
    <property type="entry name" value="INTERMEMBRANE PHOSPHOLIPID TRANSPORT SYSTEM BINDING PROTEIN MLAD-RELATED"/>
    <property type="match status" value="1"/>
</dbReference>
<dbReference type="Pfam" id="PF02470">
    <property type="entry name" value="MlaD"/>
    <property type="match status" value="1"/>
</dbReference>
<accession>A0A7K3LJX0</accession>
<keyword evidence="1" id="KW-0472">Membrane</keyword>
<evidence type="ECO:0000259" key="2">
    <source>
        <dbReference type="Pfam" id="PF02470"/>
    </source>
</evidence>
<protein>
    <submittedName>
        <fullName evidence="3">MCE family protein</fullName>
    </submittedName>
</protein>
<keyword evidence="1" id="KW-1133">Transmembrane helix</keyword>
<keyword evidence="1" id="KW-0812">Transmembrane</keyword>
<name>A0A7K3LJX0_9ACTN</name>
<sequence>MFLVRLIDVFVGILEFVFKSDKRSQGASPAVLGTAGIITLLVLMLVALGVPQLTYHAKTSPYTAELANASGLTTADPVLVAGVPAGRIESIDLAGDRVRVGFRLDNHQPLGNRTRAGVRLRTVLGKRYLDITPGGQGQVGPDDTIPLARTDTPYSLDDISAASVHSAGEIDPELLRTMMSTMNSILPDSATINDSMRGAAGAAAVITGTGSQLDQLLALSKRLATVTAAQTDSITDAMVGAQAIVATLVVRKVVLTRLADNLRLVLGQMAATFPQVPMAQLTTNIVSVTTTLKDNVDNIDAILHQLPPALRTITDTTGNGNWADVASPSAVIPDNMLCVLGVMRGCS</sequence>
<gene>
    <name evidence="3" type="ORF">GYA93_02905</name>
</gene>
<dbReference type="EMBL" id="JAADZU010000006">
    <property type="protein sequence ID" value="NDK88536.1"/>
    <property type="molecule type" value="Genomic_DNA"/>
</dbReference>
<evidence type="ECO:0000313" key="4">
    <source>
        <dbReference type="Proteomes" id="UP000466307"/>
    </source>
</evidence>
<dbReference type="InterPro" id="IPR003399">
    <property type="entry name" value="Mce/MlaD"/>
</dbReference>
<dbReference type="AlphaFoldDB" id="A0A7K3LJX0"/>
<dbReference type="InterPro" id="IPR052336">
    <property type="entry name" value="MlaD_Phospholipid_Transporter"/>
</dbReference>
<evidence type="ECO:0000256" key="1">
    <source>
        <dbReference type="SAM" id="Phobius"/>
    </source>
</evidence>
<feature type="transmembrane region" description="Helical" evidence="1">
    <location>
        <begin position="30"/>
        <end position="50"/>
    </location>
</feature>
<keyword evidence="4" id="KW-1185">Reference proteome</keyword>
<evidence type="ECO:0000313" key="3">
    <source>
        <dbReference type="EMBL" id="NDK88536.1"/>
    </source>
</evidence>
<organism evidence="3 4">
    <name type="scientific">Gordonia desulfuricans</name>
    <dbReference type="NCBI Taxonomy" id="89051"/>
    <lineage>
        <taxon>Bacteria</taxon>
        <taxon>Bacillati</taxon>
        <taxon>Actinomycetota</taxon>
        <taxon>Actinomycetes</taxon>
        <taxon>Mycobacteriales</taxon>
        <taxon>Gordoniaceae</taxon>
        <taxon>Gordonia</taxon>
    </lineage>
</organism>
<dbReference type="RefSeq" id="WP_059035853.1">
    <property type="nucleotide sequence ID" value="NZ_JAADZU010000006.1"/>
</dbReference>
<dbReference type="GO" id="GO:0005576">
    <property type="term" value="C:extracellular region"/>
    <property type="evidence" value="ECO:0007669"/>
    <property type="project" value="TreeGrafter"/>
</dbReference>
<feature type="domain" description="Mce/MlaD" evidence="2">
    <location>
        <begin position="59"/>
        <end position="134"/>
    </location>
</feature>